<evidence type="ECO:0000313" key="1">
    <source>
        <dbReference type="EMBL" id="VDN21283.1"/>
    </source>
</evidence>
<reference evidence="1 2" key="1">
    <citation type="submission" date="2018-11" db="EMBL/GenBank/DDBJ databases">
        <authorList>
            <consortium name="Pathogen Informatics"/>
        </authorList>
    </citation>
    <scope>NUCLEOTIDE SEQUENCE [LARGE SCALE GENOMIC DNA]</scope>
</reference>
<keyword evidence="2" id="KW-1185">Reference proteome</keyword>
<dbReference type="AlphaFoldDB" id="A0A3P7MCP4"/>
<evidence type="ECO:0000313" key="2">
    <source>
        <dbReference type="Proteomes" id="UP000281553"/>
    </source>
</evidence>
<dbReference type="Proteomes" id="UP000281553">
    <property type="component" value="Unassembled WGS sequence"/>
</dbReference>
<proteinExistence type="predicted"/>
<name>A0A3P7MCP4_DIBLA</name>
<sequence>MWLEDRSEIEIVDMIIQLNQRIESLYQLRPAARDVTVNSLRKQISVLLQALPEDLRSVVKNSASGTGATRSTVAVSELS</sequence>
<organism evidence="1 2">
    <name type="scientific">Dibothriocephalus latus</name>
    <name type="common">Fish tapeworm</name>
    <name type="synonym">Diphyllobothrium latum</name>
    <dbReference type="NCBI Taxonomy" id="60516"/>
    <lineage>
        <taxon>Eukaryota</taxon>
        <taxon>Metazoa</taxon>
        <taxon>Spiralia</taxon>
        <taxon>Lophotrochozoa</taxon>
        <taxon>Platyhelminthes</taxon>
        <taxon>Cestoda</taxon>
        <taxon>Eucestoda</taxon>
        <taxon>Diphyllobothriidea</taxon>
        <taxon>Diphyllobothriidae</taxon>
        <taxon>Dibothriocephalus</taxon>
    </lineage>
</organism>
<protein>
    <submittedName>
        <fullName evidence="1">Uncharacterized protein</fullName>
    </submittedName>
</protein>
<dbReference type="OrthoDB" id="10265409at2759"/>
<dbReference type="EMBL" id="UYRU01071662">
    <property type="protein sequence ID" value="VDN21283.1"/>
    <property type="molecule type" value="Genomic_DNA"/>
</dbReference>
<accession>A0A3P7MCP4</accession>
<gene>
    <name evidence="1" type="ORF">DILT_LOCUS13799</name>
</gene>